<evidence type="ECO:0000256" key="3">
    <source>
        <dbReference type="SAM" id="SignalP"/>
    </source>
</evidence>
<name>A0ABQ5MZ22_9MICC</name>
<sequence length="473" mass="51720">MLGILVLAVAALLAPAATALADTPTDVVVEDKAGVLDLSTLRPAIEGTEFYEPTKVAIYTYRGSASDNLNEEVLRFARSEHPEWISQDGQKWADGLYIFALDPEGRHVGTYFGEDRKVSPGQQADIQDATKDLFRQAQWTDGTIAGVRRAAELINRPWYRSGWFVGGSIAAGVVALGGAGTWIAVRRRNRARGRSERERGDRSYANVTMDLEATEVNARTIPPSSEFGSLVLEKYRGFITRYNDVSKLNQQVHSLADKDFSSGKNVTLAAKYADAAAELDTLDDVIADSNTFLNLASGWPRAWDRQLYPLREDLDGLDEMLKEPKRAGESATAAALRSFRDATRDDFQRWAAELESGTTTPDTALRGLRTLREEFTDLLRQHSRTVIDESARNKKEADLMRHDMDEEFSRGGRSRSSILDSVYPASLFYSVGSFHTGFTAGQSSIESARGGSSSTGYGSSGGSFSGSGSSSGF</sequence>
<protein>
    <recommendedName>
        <fullName evidence="4">DUF5129 domain-containing protein</fullName>
    </recommendedName>
</protein>
<feature type="signal peptide" evidence="3">
    <location>
        <begin position="1"/>
        <end position="21"/>
    </location>
</feature>
<feature type="compositionally biased region" description="Gly residues" evidence="1">
    <location>
        <begin position="458"/>
        <end position="473"/>
    </location>
</feature>
<evidence type="ECO:0000259" key="4">
    <source>
        <dbReference type="Pfam" id="PF17173"/>
    </source>
</evidence>
<keyword evidence="2" id="KW-1133">Transmembrane helix</keyword>
<dbReference type="InterPro" id="IPR033435">
    <property type="entry name" value="DUF5129"/>
</dbReference>
<keyword evidence="2" id="KW-0812">Transmembrane</keyword>
<keyword evidence="2" id="KW-0472">Membrane</keyword>
<keyword evidence="3" id="KW-0732">Signal</keyword>
<evidence type="ECO:0000256" key="2">
    <source>
        <dbReference type="SAM" id="Phobius"/>
    </source>
</evidence>
<feature type="region of interest" description="Disordered" evidence="1">
    <location>
        <begin position="442"/>
        <end position="473"/>
    </location>
</feature>
<keyword evidence="6" id="KW-1185">Reference proteome</keyword>
<evidence type="ECO:0000313" key="5">
    <source>
        <dbReference type="EMBL" id="GLB68942.1"/>
    </source>
</evidence>
<proteinExistence type="predicted"/>
<feature type="domain" description="DUF5129" evidence="4">
    <location>
        <begin position="29"/>
        <end position="366"/>
    </location>
</feature>
<comment type="caution">
    <text evidence="5">The sequence shown here is derived from an EMBL/GenBank/DDBJ whole genome shotgun (WGS) entry which is preliminary data.</text>
</comment>
<feature type="transmembrane region" description="Helical" evidence="2">
    <location>
        <begin position="163"/>
        <end position="185"/>
    </location>
</feature>
<dbReference type="Pfam" id="PF17173">
    <property type="entry name" value="DUF5129"/>
    <property type="match status" value="1"/>
</dbReference>
<dbReference type="EMBL" id="BRVS01000026">
    <property type="protein sequence ID" value="GLB68942.1"/>
    <property type="molecule type" value="Genomic_DNA"/>
</dbReference>
<organism evidence="5 6">
    <name type="scientific">Arthrobacter mangrovi</name>
    <dbReference type="NCBI Taxonomy" id="2966350"/>
    <lineage>
        <taxon>Bacteria</taxon>
        <taxon>Bacillati</taxon>
        <taxon>Actinomycetota</taxon>
        <taxon>Actinomycetes</taxon>
        <taxon>Micrococcales</taxon>
        <taxon>Micrococcaceae</taxon>
        <taxon>Arthrobacter</taxon>
    </lineage>
</organism>
<gene>
    <name evidence="5" type="ORF">AHIS1636_33850</name>
</gene>
<feature type="chain" id="PRO_5046384003" description="DUF5129 domain-containing protein" evidence="3">
    <location>
        <begin position="22"/>
        <end position="473"/>
    </location>
</feature>
<evidence type="ECO:0000256" key="1">
    <source>
        <dbReference type="SAM" id="MobiDB-lite"/>
    </source>
</evidence>
<dbReference type="Proteomes" id="UP001209654">
    <property type="component" value="Unassembled WGS sequence"/>
</dbReference>
<reference evidence="5 6" key="1">
    <citation type="journal article" date="2023" name="Int. J. Syst. Evol. Microbiol.">
        <title>Arthrobacter mangrovi sp. nov., an actinobacterium isolated from the rhizosphere of a mangrove.</title>
        <authorList>
            <person name="Hamada M."/>
            <person name="Saitou S."/>
            <person name="Enomoto N."/>
            <person name="Nanri K."/>
            <person name="Hidaka K."/>
            <person name="Miura T."/>
            <person name="Tamura T."/>
        </authorList>
    </citation>
    <scope>NUCLEOTIDE SEQUENCE [LARGE SCALE GENOMIC DNA]</scope>
    <source>
        <strain evidence="5 6">NBRC 112813</strain>
    </source>
</reference>
<accession>A0ABQ5MZ22</accession>
<evidence type="ECO:0000313" key="6">
    <source>
        <dbReference type="Proteomes" id="UP001209654"/>
    </source>
</evidence>
<feature type="compositionally biased region" description="Low complexity" evidence="1">
    <location>
        <begin position="443"/>
        <end position="457"/>
    </location>
</feature>